<dbReference type="CDD" id="cd00609">
    <property type="entry name" value="AAT_like"/>
    <property type="match status" value="1"/>
</dbReference>
<evidence type="ECO:0000259" key="7">
    <source>
        <dbReference type="Pfam" id="PF00155"/>
    </source>
</evidence>
<keyword evidence="4 6" id="KW-0808">Transferase</keyword>
<evidence type="ECO:0000256" key="5">
    <source>
        <dbReference type="ARBA" id="ARBA00022898"/>
    </source>
</evidence>
<protein>
    <recommendedName>
        <fullName evidence="6">Aminotransferase</fullName>
        <ecNumber evidence="6">2.6.1.-</ecNumber>
    </recommendedName>
</protein>
<evidence type="ECO:0000313" key="9">
    <source>
        <dbReference type="Proteomes" id="UP000316517"/>
    </source>
</evidence>
<dbReference type="EMBL" id="SOJT01000189">
    <property type="protein sequence ID" value="TET27347.1"/>
    <property type="molecule type" value="Genomic_DNA"/>
</dbReference>
<reference evidence="8 9" key="1">
    <citation type="submission" date="2019-03" db="EMBL/GenBank/DDBJ databases">
        <title>Metabolic potential of uncultured bacteria and archaea associated with petroleum seepage in deep-sea sediments.</title>
        <authorList>
            <person name="Dong X."/>
            <person name="Hubert C."/>
        </authorList>
    </citation>
    <scope>NUCLEOTIDE SEQUENCE [LARGE SCALE GENOMIC DNA]</scope>
    <source>
        <strain evidence="8">E44_bin3</strain>
    </source>
</reference>
<feature type="domain" description="Aminotransferase class I/classII large" evidence="7">
    <location>
        <begin position="30"/>
        <end position="387"/>
    </location>
</feature>
<evidence type="ECO:0000256" key="2">
    <source>
        <dbReference type="ARBA" id="ARBA00007441"/>
    </source>
</evidence>
<dbReference type="InterPro" id="IPR004839">
    <property type="entry name" value="Aminotransferase_I/II_large"/>
</dbReference>
<dbReference type="InterPro" id="IPR015422">
    <property type="entry name" value="PyrdxlP-dep_Trfase_small"/>
</dbReference>
<keyword evidence="5" id="KW-0663">Pyridoxal phosphate</keyword>
<evidence type="ECO:0000256" key="4">
    <source>
        <dbReference type="ARBA" id="ARBA00022679"/>
    </source>
</evidence>
<keyword evidence="3 6" id="KW-0032">Aminotransferase</keyword>
<dbReference type="Pfam" id="PF00155">
    <property type="entry name" value="Aminotran_1_2"/>
    <property type="match status" value="1"/>
</dbReference>
<dbReference type="SUPFAM" id="SSF53383">
    <property type="entry name" value="PLP-dependent transferases"/>
    <property type="match status" value="1"/>
</dbReference>
<evidence type="ECO:0000256" key="6">
    <source>
        <dbReference type="RuleBase" id="RU000481"/>
    </source>
</evidence>
<dbReference type="PROSITE" id="PS00105">
    <property type="entry name" value="AA_TRANSFER_CLASS_1"/>
    <property type="match status" value="1"/>
</dbReference>
<dbReference type="PANTHER" id="PTHR46383">
    <property type="entry name" value="ASPARTATE AMINOTRANSFERASE"/>
    <property type="match status" value="1"/>
</dbReference>
<comment type="caution">
    <text evidence="8">The sequence shown here is derived from an EMBL/GenBank/DDBJ whole genome shotgun (WGS) entry which is preliminary data.</text>
</comment>
<dbReference type="PANTHER" id="PTHR46383:SF1">
    <property type="entry name" value="ASPARTATE AMINOTRANSFERASE"/>
    <property type="match status" value="1"/>
</dbReference>
<gene>
    <name evidence="8" type="ORF">E3J68_04365</name>
</gene>
<dbReference type="Gene3D" id="3.40.640.10">
    <property type="entry name" value="Type I PLP-dependent aspartate aminotransferase-like (Major domain)"/>
    <property type="match status" value="1"/>
</dbReference>
<evidence type="ECO:0000313" key="8">
    <source>
        <dbReference type="EMBL" id="TET27347.1"/>
    </source>
</evidence>
<sequence length="396" mass="43675">MLSQRLSRVAPSATLAISARAKEMLREGRKVVNLSVGEPDFDTPSFIKEAAIQALKEGFTKYTPVAGIPELIQAIREKLERDNNLSYSNSQIMVSSGAKEVLYNAFQAICNQGDEVIIPSPYWVSYPEQVKLAGGIPVFISLDFQRGMRLERERLGQVISPRTKALILNSPHNPTGGVFSLEELKEIAEFAVTQDFLIITDEIYEKLIYEGTHVSIASLGKEIEKKTITVNGVSKTYSMTGWRIGYAAGPQEVIEGMKKIQSQSTSCANSIAQKAAVEALLGPQDEVEKARREFEKRSQVMMDRVSQIEGITCPKPQGAFYIFPNISSFLGTHDGDWSIRNSVDLAKYLLERAEVATVPGSAFGADNHLRLSYATSPDQIHEGLDRIKEALGNLKG</sequence>
<dbReference type="InterPro" id="IPR015424">
    <property type="entry name" value="PyrdxlP-dep_Trfase"/>
</dbReference>
<name>A0A523TAL9_UNCAE</name>
<comment type="cofactor">
    <cofactor evidence="1 6">
        <name>pyridoxal 5'-phosphate</name>
        <dbReference type="ChEBI" id="CHEBI:597326"/>
    </cofactor>
</comment>
<organism evidence="8 9">
    <name type="scientific">Aerophobetes bacterium</name>
    <dbReference type="NCBI Taxonomy" id="2030807"/>
    <lineage>
        <taxon>Bacteria</taxon>
        <taxon>Candidatus Aerophobota</taxon>
    </lineage>
</organism>
<evidence type="ECO:0000256" key="3">
    <source>
        <dbReference type="ARBA" id="ARBA00022576"/>
    </source>
</evidence>
<accession>A0A523TAL9</accession>
<dbReference type="GO" id="GO:0030170">
    <property type="term" value="F:pyridoxal phosphate binding"/>
    <property type="evidence" value="ECO:0007669"/>
    <property type="project" value="InterPro"/>
</dbReference>
<dbReference type="InterPro" id="IPR004838">
    <property type="entry name" value="NHTrfase_class1_PyrdxlP-BS"/>
</dbReference>
<dbReference type="AlphaFoldDB" id="A0A523TAL9"/>
<dbReference type="Proteomes" id="UP000316517">
    <property type="component" value="Unassembled WGS sequence"/>
</dbReference>
<dbReference type="FunFam" id="3.40.640.10:FF:000033">
    <property type="entry name" value="Aspartate aminotransferase"/>
    <property type="match status" value="1"/>
</dbReference>
<dbReference type="GO" id="GO:0006520">
    <property type="term" value="P:amino acid metabolic process"/>
    <property type="evidence" value="ECO:0007669"/>
    <property type="project" value="InterPro"/>
</dbReference>
<dbReference type="EC" id="2.6.1.-" evidence="6"/>
<dbReference type="InterPro" id="IPR015421">
    <property type="entry name" value="PyrdxlP-dep_Trfase_major"/>
</dbReference>
<dbReference type="GO" id="GO:0008483">
    <property type="term" value="F:transaminase activity"/>
    <property type="evidence" value="ECO:0007669"/>
    <property type="project" value="UniProtKB-KW"/>
</dbReference>
<proteinExistence type="inferred from homology"/>
<evidence type="ECO:0000256" key="1">
    <source>
        <dbReference type="ARBA" id="ARBA00001933"/>
    </source>
</evidence>
<dbReference type="Gene3D" id="3.90.1150.10">
    <property type="entry name" value="Aspartate Aminotransferase, domain 1"/>
    <property type="match status" value="1"/>
</dbReference>
<comment type="similarity">
    <text evidence="2 6">Belongs to the class-I pyridoxal-phosphate-dependent aminotransferase family.</text>
</comment>
<dbReference type="InterPro" id="IPR050596">
    <property type="entry name" value="AspAT/PAT-like"/>
</dbReference>